<dbReference type="Pfam" id="PF03958">
    <property type="entry name" value="Secretin_N"/>
    <property type="match status" value="1"/>
</dbReference>
<evidence type="ECO:0000259" key="6">
    <source>
        <dbReference type="Pfam" id="PF00263"/>
    </source>
</evidence>
<comment type="similarity">
    <text evidence="4">Belongs to the bacterial secretin family.</text>
</comment>
<sequence length="690" mass="74568">MKQLSKLSIFIISSLALQGCQSVIYPDDNTKAKQVNINTSYLAVDSAKGSPSEGDINSEGEVESVAEFERLRSLKDSQQDLKLELDLSQQFDNKAKFQVSSNALPMSDFLHYALGELLNVSYVIEPTLKESTTPVTLELKNAVSARRFYQLVQEVLTRNNISISLNEGIFYVYPSREGSSNSERAFGFGRTKASVPNVANEIIQLVPTKYGATSGLRNAVAGLVDASVAVDTQQGVLTIQGKREQILRALDLIAIIDSSALSNKSIALMSFTYIDSQSFVEKVSELLSNEGIATKNLGGGSSSLQFVPIEHLGKVVAFATADEIIDRVEYWARQLDKPATGSEQSFFIYHPKYARASDLGISLAPLLGATTPLKSSKPSASTNMSNAGATQQGQANAANQGFSVENDQLKLVVDERANALIFYSSGKYYQDLQPILRQLDIMPKQVMMEVVIAEVKLTGSFAKGVQFALSSGLSSDRKESFKFNSKDGFSYSIVGLPGEVSLNLAQKDGQVNVLSRPTLLVRDGVAANISVGDDIPTIGSTTADPINSARETTTIQYRKTGVELNVTPTINAQGTVIMSIEQKISSVNKELSVGSDSPAIFERSISTEVVAGNGQTVLLGGLISHNQSVGASSIPLMGSLPLFGHLFRNDESSSDKTELVVLVTPKIIQSNEDWFKVEQSFKKGLENLVF</sequence>
<dbReference type="Gene3D" id="3.30.1370.120">
    <property type="match status" value="2"/>
</dbReference>
<evidence type="ECO:0000256" key="1">
    <source>
        <dbReference type="ARBA" id="ARBA00004370"/>
    </source>
</evidence>
<dbReference type="InterPro" id="IPR038591">
    <property type="entry name" value="NolW-like_sf"/>
</dbReference>
<dbReference type="Proteomes" id="UP001595453">
    <property type="component" value="Unassembled WGS sequence"/>
</dbReference>
<keyword evidence="2" id="KW-0732">Signal</keyword>
<reference evidence="9" key="1">
    <citation type="journal article" date="2019" name="Int. J. Syst. Evol. Microbiol.">
        <title>The Global Catalogue of Microorganisms (GCM) 10K type strain sequencing project: providing services to taxonomists for standard genome sequencing and annotation.</title>
        <authorList>
            <consortium name="The Broad Institute Genomics Platform"/>
            <consortium name="The Broad Institute Genome Sequencing Center for Infectious Disease"/>
            <person name="Wu L."/>
            <person name="Ma J."/>
        </authorList>
    </citation>
    <scope>NUCLEOTIDE SEQUENCE [LARGE SCALE GENOMIC DNA]</scope>
    <source>
        <strain evidence="9">KCTC 42730</strain>
    </source>
</reference>
<gene>
    <name evidence="8" type="ORF">ACFOEE_11200</name>
</gene>
<dbReference type="RefSeq" id="WP_377124208.1">
    <property type="nucleotide sequence ID" value="NZ_JBHRSD010000017.1"/>
</dbReference>
<feature type="domain" description="Type II/III secretion system secretin-like" evidence="6">
    <location>
        <begin position="505"/>
        <end position="669"/>
    </location>
</feature>
<dbReference type="InterPro" id="IPR001775">
    <property type="entry name" value="GspD/PilQ"/>
</dbReference>
<dbReference type="EMBL" id="JBHRSD010000017">
    <property type="protein sequence ID" value="MFC3033089.1"/>
    <property type="molecule type" value="Genomic_DNA"/>
</dbReference>
<name>A0ABV7CKA8_9GAMM</name>
<comment type="caution">
    <text evidence="8">The sequence shown here is derived from an EMBL/GenBank/DDBJ whole genome shotgun (WGS) entry which is preliminary data.</text>
</comment>
<dbReference type="PROSITE" id="PS51257">
    <property type="entry name" value="PROKAR_LIPOPROTEIN"/>
    <property type="match status" value="1"/>
</dbReference>
<keyword evidence="5" id="KW-0813">Transport</keyword>
<evidence type="ECO:0000259" key="7">
    <source>
        <dbReference type="Pfam" id="PF03958"/>
    </source>
</evidence>
<accession>A0ABV7CKA8</accession>
<evidence type="ECO:0000256" key="4">
    <source>
        <dbReference type="RuleBase" id="RU004003"/>
    </source>
</evidence>
<keyword evidence="3" id="KW-0472">Membrane</keyword>
<dbReference type="PROSITE" id="PS00875">
    <property type="entry name" value="T2SP_D"/>
    <property type="match status" value="1"/>
</dbReference>
<comment type="subcellular location">
    <subcellularLocation>
        <location evidence="5">Cell outer membrane</location>
    </subcellularLocation>
    <subcellularLocation>
        <location evidence="1">Membrane</location>
    </subcellularLocation>
</comment>
<dbReference type="InterPro" id="IPR005644">
    <property type="entry name" value="NolW-like"/>
</dbReference>
<dbReference type="PANTHER" id="PTHR30332:SF24">
    <property type="entry name" value="SECRETIN GSPD-RELATED"/>
    <property type="match status" value="1"/>
</dbReference>
<dbReference type="InterPro" id="IPR004846">
    <property type="entry name" value="T2SS/T3SS_dom"/>
</dbReference>
<protein>
    <submittedName>
        <fullName evidence="8">Secretin N-terminal domain-containing protein</fullName>
    </submittedName>
</protein>
<keyword evidence="9" id="KW-1185">Reference proteome</keyword>
<organism evidence="8 9">
    <name type="scientific">Pseudoalteromonas fenneropenaei</name>
    <dbReference type="NCBI Taxonomy" id="1737459"/>
    <lineage>
        <taxon>Bacteria</taxon>
        <taxon>Pseudomonadati</taxon>
        <taxon>Pseudomonadota</taxon>
        <taxon>Gammaproteobacteria</taxon>
        <taxon>Alteromonadales</taxon>
        <taxon>Pseudoalteromonadaceae</taxon>
        <taxon>Pseudoalteromonas</taxon>
    </lineage>
</organism>
<dbReference type="PRINTS" id="PR00811">
    <property type="entry name" value="BCTERIALGSPD"/>
</dbReference>
<evidence type="ECO:0000256" key="5">
    <source>
        <dbReference type="RuleBase" id="RU004004"/>
    </source>
</evidence>
<feature type="domain" description="NolW-like" evidence="7">
    <location>
        <begin position="347"/>
        <end position="445"/>
    </location>
</feature>
<evidence type="ECO:0000256" key="2">
    <source>
        <dbReference type="ARBA" id="ARBA00022729"/>
    </source>
</evidence>
<dbReference type="InterPro" id="IPR050810">
    <property type="entry name" value="Bact_Secretion_Sys_Channel"/>
</dbReference>
<dbReference type="PANTHER" id="PTHR30332">
    <property type="entry name" value="PROBABLE GENERAL SECRETION PATHWAY PROTEIN D"/>
    <property type="match status" value="1"/>
</dbReference>
<proteinExistence type="inferred from homology"/>
<dbReference type="Pfam" id="PF00263">
    <property type="entry name" value="Secretin"/>
    <property type="match status" value="1"/>
</dbReference>
<dbReference type="InterPro" id="IPR004845">
    <property type="entry name" value="T2SS_GspD_CS"/>
</dbReference>
<evidence type="ECO:0000256" key="3">
    <source>
        <dbReference type="ARBA" id="ARBA00023136"/>
    </source>
</evidence>
<dbReference type="PRINTS" id="PR01032">
    <property type="entry name" value="PHAGEIV"/>
</dbReference>
<evidence type="ECO:0000313" key="9">
    <source>
        <dbReference type="Proteomes" id="UP001595453"/>
    </source>
</evidence>
<evidence type="ECO:0000313" key="8">
    <source>
        <dbReference type="EMBL" id="MFC3033089.1"/>
    </source>
</evidence>